<keyword evidence="4" id="KW-0234">DNA repair</keyword>
<dbReference type="PANTHER" id="PTHR46202">
    <property type="entry name" value="DNA EXCISION REPAIR PROTEIN ERCC-8"/>
    <property type="match status" value="1"/>
</dbReference>
<dbReference type="Gene3D" id="2.130.10.10">
    <property type="entry name" value="YVTN repeat-like/Quinoprotein amine dehydrogenase"/>
    <property type="match status" value="1"/>
</dbReference>
<accession>A0A9P7B7A9</accession>
<dbReference type="Proteomes" id="UP000750334">
    <property type="component" value="Unassembled WGS sequence"/>
</dbReference>
<dbReference type="SUPFAM" id="SSF50978">
    <property type="entry name" value="WD40 repeat-like"/>
    <property type="match status" value="1"/>
</dbReference>
<organism evidence="7 8">
    <name type="scientific">Maudiozyma exigua</name>
    <name type="common">Yeast</name>
    <name type="synonym">Kazachstania exigua</name>
    <dbReference type="NCBI Taxonomy" id="34358"/>
    <lineage>
        <taxon>Eukaryota</taxon>
        <taxon>Fungi</taxon>
        <taxon>Dikarya</taxon>
        <taxon>Ascomycota</taxon>
        <taxon>Saccharomycotina</taxon>
        <taxon>Saccharomycetes</taxon>
        <taxon>Saccharomycetales</taxon>
        <taxon>Saccharomycetaceae</taxon>
        <taxon>Maudiozyma</taxon>
    </lineage>
</organism>
<dbReference type="GO" id="GO:0043161">
    <property type="term" value="P:proteasome-mediated ubiquitin-dependent protein catabolic process"/>
    <property type="evidence" value="ECO:0007669"/>
    <property type="project" value="TreeGrafter"/>
</dbReference>
<dbReference type="GO" id="GO:0006283">
    <property type="term" value="P:transcription-coupled nucleotide-excision repair"/>
    <property type="evidence" value="ECO:0007669"/>
    <property type="project" value="InterPro"/>
</dbReference>
<evidence type="ECO:0000313" key="7">
    <source>
        <dbReference type="EMBL" id="KAG0662013.1"/>
    </source>
</evidence>
<evidence type="ECO:0000256" key="1">
    <source>
        <dbReference type="ARBA" id="ARBA00022574"/>
    </source>
</evidence>
<dbReference type="PROSITE" id="PS50294">
    <property type="entry name" value="WD_REPEATS_REGION"/>
    <property type="match status" value="1"/>
</dbReference>
<protein>
    <recommendedName>
        <fullName evidence="9">DNA damage-binding protein CMR1</fullName>
    </recommendedName>
</protein>
<dbReference type="InterPro" id="IPR042238">
    <property type="entry name" value="Rad28/ERCC8/Ckn1/ATCSA-1"/>
</dbReference>
<feature type="repeat" description="WD" evidence="5">
    <location>
        <begin position="176"/>
        <end position="218"/>
    </location>
</feature>
<sequence length="474" mass="54194">MNVLKLELNSGFLDARDVQTNIQRIEWEKLLENATQYSGPKNIYPLRNAFQRTTTIEINSYSNGRYYLAGTDDGSVTLWEFDSEIVKNTSNSNHESRLINKRLKVRKGKLSRKTASNSIVDGTIGTNENSTLIHSFETKYNKYRLYRGNSSQGSSVSTSANPQSAGRTISQETRPSQNHQFGITCIKWYGNDDGMFFTASHDKLIKIWDTNSFTVAQNIEFTYDVHQLDSVPSDLNSIFVASDDYYPRMIDLRSMNLGVTIFGKNNKNNKLTSMKSEILTCKCNPIRDNIVASGDNEGRIKLWDLRMRNNLLMELQHNENRFNNKAHSKSCNDLIWTEDGNRIISTGLDGKILKWEPFNISLIDAVTQIGETDPSRNKYRNRTSQRLLTYGKYLIMNTDYAELQIYDIEQSKFWNKIDYPTDLLDEDHGDDSLFCGISLQKDLTNSTGLRLLVGANNTHSTKSDLRNNILEFTC</sequence>
<comment type="caution">
    <text evidence="7">The sequence shown here is derived from an EMBL/GenBank/DDBJ whole genome shotgun (WGS) entry which is preliminary data.</text>
</comment>
<gene>
    <name evidence="7" type="ORF">C6P45_001227</name>
</gene>
<evidence type="ECO:0000256" key="6">
    <source>
        <dbReference type="SAM" id="MobiDB-lite"/>
    </source>
</evidence>
<dbReference type="Pfam" id="PF00400">
    <property type="entry name" value="WD40"/>
    <property type="match status" value="2"/>
</dbReference>
<proteinExistence type="predicted"/>
<dbReference type="InterPro" id="IPR020472">
    <property type="entry name" value="WD40_PAC1"/>
</dbReference>
<keyword evidence="8" id="KW-1185">Reference proteome</keyword>
<feature type="compositionally biased region" description="Low complexity" evidence="6">
    <location>
        <begin position="150"/>
        <end position="159"/>
    </location>
</feature>
<keyword evidence="3" id="KW-0227">DNA damage</keyword>
<dbReference type="InterPro" id="IPR001680">
    <property type="entry name" value="WD40_rpt"/>
</dbReference>
<dbReference type="GO" id="GO:0031464">
    <property type="term" value="C:Cul4A-RING E3 ubiquitin ligase complex"/>
    <property type="evidence" value="ECO:0007669"/>
    <property type="project" value="TreeGrafter"/>
</dbReference>
<dbReference type="InterPro" id="IPR036322">
    <property type="entry name" value="WD40_repeat_dom_sf"/>
</dbReference>
<evidence type="ECO:0000256" key="4">
    <source>
        <dbReference type="ARBA" id="ARBA00023204"/>
    </source>
</evidence>
<feature type="region of interest" description="Disordered" evidence="6">
    <location>
        <begin position="149"/>
        <end position="176"/>
    </location>
</feature>
<evidence type="ECO:0008006" key="9">
    <source>
        <dbReference type="Google" id="ProtNLM"/>
    </source>
</evidence>
<evidence type="ECO:0000313" key="8">
    <source>
        <dbReference type="Proteomes" id="UP000750334"/>
    </source>
</evidence>
<dbReference type="GO" id="GO:0000109">
    <property type="term" value="C:nucleotide-excision repair complex"/>
    <property type="evidence" value="ECO:0007669"/>
    <property type="project" value="TreeGrafter"/>
</dbReference>
<feature type="repeat" description="WD" evidence="5">
    <location>
        <begin position="324"/>
        <end position="356"/>
    </location>
</feature>
<name>A0A9P7B7A9_MAUEX</name>
<dbReference type="PANTHER" id="PTHR46202:SF1">
    <property type="entry name" value="DNA EXCISION REPAIR PROTEIN ERCC-8"/>
    <property type="match status" value="1"/>
</dbReference>
<dbReference type="GO" id="GO:0000209">
    <property type="term" value="P:protein polyubiquitination"/>
    <property type="evidence" value="ECO:0007669"/>
    <property type="project" value="TreeGrafter"/>
</dbReference>
<evidence type="ECO:0000256" key="5">
    <source>
        <dbReference type="PROSITE-ProRule" id="PRU00221"/>
    </source>
</evidence>
<keyword evidence="2" id="KW-0677">Repeat</keyword>
<dbReference type="OrthoDB" id="361494at2759"/>
<reference evidence="7 8" key="1">
    <citation type="submission" date="2020-11" db="EMBL/GenBank/DDBJ databases">
        <title>Kefir isolates.</title>
        <authorList>
            <person name="Marcisauskas S."/>
            <person name="Kim Y."/>
            <person name="Blasche S."/>
        </authorList>
    </citation>
    <scope>NUCLEOTIDE SEQUENCE [LARGE SCALE GENOMIC DNA]</scope>
    <source>
        <strain evidence="7 8">OG2</strain>
    </source>
</reference>
<dbReference type="AlphaFoldDB" id="A0A9P7B7A9"/>
<dbReference type="InterPro" id="IPR015943">
    <property type="entry name" value="WD40/YVTN_repeat-like_dom_sf"/>
</dbReference>
<evidence type="ECO:0000256" key="3">
    <source>
        <dbReference type="ARBA" id="ARBA00022763"/>
    </source>
</evidence>
<dbReference type="PROSITE" id="PS50082">
    <property type="entry name" value="WD_REPEATS_2"/>
    <property type="match status" value="2"/>
</dbReference>
<dbReference type="EMBL" id="PUHR01000152">
    <property type="protein sequence ID" value="KAG0662013.1"/>
    <property type="molecule type" value="Genomic_DNA"/>
</dbReference>
<evidence type="ECO:0000256" key="2">
    <source>
        <dbReference type="ARBA" id="ARBA00022737"/>
    </source>
</evidence>
<keyword evidence="1 5" id="KW-0853">WD repeat</keyword>
<dbReference type="PRINTS" id="PR00320">
    <property type="entry name" value="GPROTEINBRPT"/>
</dbReference>
<feature type="compositionally biased region" description="Polar residues" evidence="6">
    <location>
        <begin position="160"/>
        <end position="176"/>
    </location>
</feature>
<dbReference type="SMART" id="SM00320">
    <property type="entry name" value="WD40"/>
    <property type="match status" value="4"/>
</dbReference>